<gene>
    <name evidence="5" type="ORF">G3I32_04195</name>
</gene>
<dbReference type="InterPro" id="IPR056506">
    <property type="entry name" value="iHD-CE"/>
</dbReference>
<evidence type="ECO:0000313" key="5">
    <source>
        <dbReference type="EMBL" id="NEB08077.1"/>
    </source>
</evidence>
<evidence type="ECO:0000259" key="4">
    <source>
        <dbReference type="Pfam" id="PF24410"/>
    </source>
</evidence>
<dbReference type="Pfam" id="PF24401">
    <property type="entry name" value="iHD-CE"/>
    <property type="match status" value="1"/>
</dbReference>
<feature type="domain" description="Peptidase C14 caspase" evidence="2">
    <location>
        <begin position="22"/>
        <end position="200"/>
    </location>
</feature>
<dbReference type="InterPro" id="IPR052039">
    <property type="entry name" value="Caspase-related_regulators"/>
</dbReference>
<dbReference type="Gene3D" id="3.40.50.1460">
    <property type="match status" value="1"/>
</dbReference>
<dbReference type="InterPro" id="IPR011600">
    <property type="entry name" value="Pept_C14_caspase"/>
</dbReference>
<dbReference type="PANTHER" id="PTHR22576:SF37">
    <property type="entry name" value="MUCOSA-ASSOCIATED LYMPHOID TISSUE LYMPHOMA TRANSLOCATION PROTEIN 1"/>
    <property type="match status" value="1"/>
</dbReference>
<dbReference type="InterPro" id="IPR029030">
    <property type="entry name" value="Caspase-like_dom_sf"/>
</dbReference>
<protein>
    <submittedName>
        <fullName evidence="5">GTP-binding protein</fullName>
    </submittedName>
</protein>
<dbReference type="Pfam" id="PF00656">
    <property type="entry name" value="Peptidase_C14"/>
    <property type="match status" value="1"/>
</dbReference>
<evidence type="ECO:0000313" key="6">
    <source>
        <dbReference type="Proteomes" id="UP000470446"/>
    </source>
</evidence>
<dbReference type="SUPFAM" id="SSF52129">
    <property type="entry name" value="Caspase-like"/>
    <property type="match status" value="1"/>
</dbReference>
<reference evidence="5 6" key="1">
    <citation type="submission" date="2020-01" db="EMBL/GenBank/DDBJ databases">
        <title>Insect and environment-associated Actinomycetes.</title>
        <authorList>
            <person name="Currrie C."/>
            <person name="Chevrette M."/>
            <person name="Carlson C."/>
            <person name="Stubbendieck R."/>
            <person name="Wendt-Pienkowski E."/>
        </authorList>
    </citation>
    <scope>NUCLEOTIDE SEQUENCE [LARGE SCALE GENOMIC DNA]</scope>
    <source>
        <strain evidence="5 6">SID14163</strain>
    </source>
</reference>
<dbReference type="InterPro" id="IPR056507">
    <property type="entry name" value="wHTH-HSP90_Na-assoc"/>
</dbReference>
<dbReference type="EMBL" id="JAAGMA010000117">
    <property type="protein sequence ID" value="NEB08077.1"/>
    <property type="molecule type" value="Genomic_DNA"/>
</dbReference>
<evidence type="ECO:0000256" key="1">
    <source>
        <dbReference type="SAM" id="MobiDB-lite"/>
    </source>
</evidence>
<name>A0A7K3PDU5_9ACTN</name>
<dbReference type="PANTHER" id="PTHR22576">
    <property type="entry name" value="MUCOSA ASSOCIATED LYMPHOID TISSUE LYMPHOMA TRANSLOCATION PROTEIN 1/PARACASPASE"/>
    <property type="match status" value="1"/>
</dbReference>
<evidence type="ECO:0000259" key="3">
    <source>
        <dbReference type="Pfam" id="PF24401"/>
    </source>
</evidence>
<proteinExistence type="predicted"/>
<dbReference type="Pfam" id="PF24410">
    <property type="entry name" value="wHTH-HSP90_Na-assoc"/>
    <property type="match status" value="1"/>
</dbReference>
<feature type="region of interest" description="Disordered" evidence="1">
    <location>
        <begin position="204"/>
        <end position="239"/>
    </location>
</feature>
<dbReference type="Proteomes" id="UP000470446">
    <property type="component" value="Unassembled WGS sequence"/>
</dbReference>
<feature type="domain" description="iHD-CE" evidence="3">
    <location>
        <begin position="243"/>
        <end position="618"/>
    </location>
</feature>
<dbReference type="InterPro" id="IPR036890">
    <property type="entry name" value="HATPase_C_sf"/>
</dbReference>
<sequence>MVKGVSRALLIAAPQPGLEFVRRDTSRIKEALLGSGYPASAITVLDAEEQTTGNGIVVALDTFLTQCQDNDFALVYFSGHGVRKGDADFLVPSDADTALRSLIKVAPNELLERLRSTGTVMLCLDACRDEADPDFGTPPPTEVSPQRRNVVLVQACVAGERAMGTADGSFMGRALAEALSPDTPWRTVAEVIAHVKRRTEEIARDNGSRHPVEVSWLGSPLGDPPAEPSRREICESGPGDRGWTAAMHESPLWGRVNSDDVATGRLKDRISLLIDKTLRIRHDANRERKAGRDPWEDPQFPERLLTQLHRLVPESPEGRLSSLEVVALLATPFVREAAVSCSRRTLAEIYPAAGPSNDEHESPGRDGAFRGHLRHDMEDVRRAYRQIDAKRHRLRDTGAHAAAVAAEQWLRHRLLADWDQLWYPDAGPVVGALESMTDVLGLLTDAAEYAAFLEISSKPTRRNRLRDALLQVTSQMHTRPSAKAPDGRPWEDQLAARLMLPDTTSWRPAHLAGLLHMAELLAIDPRMLDGIVVDHLGDDDAVVDPARIAGGLDDGGFAPSGGHGWGLVFECPGAALHVALDRQAHVATAAAQDLRDAHRGAPLFARLPRHIGTGGMEPRDGRYKSPPPRFQLAEDGVKPLIMGTQLYGDHMLALRELYQNALDACRRRHARQRYAATIPQEESGLRPGTPVKELDEYTVSFVLGRDEHRRIYLECVDNGIGMTEEELDTLFSRAGRRFEQSPHHVRELRRWRRKGVKPELNSRFGIGVFSYFMLAETIEVTTRPAGESGFGSGGVGHHVHVTSDSGLMHTSTDRSMEAGTRVRLHLRPEFAEAPPSVIKILREQIWHTPVRLRVEDRLTTPHDPDEWEPGILKSITPVVPQESIEGPWWVRGRGARLVDGIFVGDDRRPHGYVVNLRRRHVPDLSVNRNRLQGFADGMVRQDLAQAVDALRLWDPIPLDWLWNLVKDDARIGEIVLRRMLSSGVRVTFDKWHGRIVSSPSHSVALASIGCLPADEGPNSVSSTEVEEITSSAYFFRCWRSQLVERPGQGRRSRSDRAVIGYPAGFPEPTALDGLLFRDMPSARWSPTAAALRAAADGGHDLRTVTRALRRYAVAGVPVPEVDNVPRLADLTISPLLAELDEAYTIRSRYAATLRSLEPPAHAPLLLVAGRHGKTLREIAELVVRLRTLHPEIPEPPELGELAQHIPDQQELAVLRAEQVPELNALPEVVTPPVAAFFAKQLGIEPAAVAAIVRRYERFGFRMSGDLSGVRFLDGDESALGLTFHVLTVKLLAQPSISLLRLVRLSAMRGDPTVASTTCSIREIAKRLGLRMDDPSDGPLASVMAPSWWAALPQEDESAAGPLSTWTVLRVLWGRPEPESVEDDVGAVMALAAAGLVRVETVEAVRTWWRTPAHERPELLVDEDRSLRFRGSGWDFSAEYDATSNRVDTLFLVILAAHLRTTVGDTADAVRQEAEPYGIDVALVPEETRGLRPHLHVVEALCTRWGQGWKTEVTRREIVTYARECGVAMGAALSELRAYEPLGAPTLPTVAAPSGEVPSQALDATVRTALEELLQFEPLSCGGITPLKLTITAVRMGLGLGETYRALASYSELGLSIDCPMTPVPTPDDTYAPDWRDVVILTERLTGNEPALSGKVSEDHIRLAAEETGLDVFEVHRRLNHYAPLFGYHVASGEADRTAAAEKESM</sequence>
<dbReference type="RefSeq" id="WP_164244008.1">
    <property type="nucleotide sequence ID" value="NZ_JAAGMA010000117.1"/>
</dbReference>
<dbReference type="SUPFAM" id="SSF55874">
    <property type="entry name" value="ATPase domain of HSP90 chaperone/DNA topoisomerase II/histidine kinase"/>
    <property type="match status" value="1"/>
</dbReference>
<accession>A0A7K3PDU5</accession>
<organism evidence="5 6">
    <name type="scientific">Streptomyces coelicoflavus</name>
    <dbReference type="NCBI Taxonomy" id="285562"/>
    <lineage>
        <taxon>Bacteria</taxon>
        <taxon>Bacillati</taxon>
        <taxon>Actinomycetota</taxon>
        <taxon>Actinomycetes</taxon>
        <taxon>Kitasatosporales</taxon>
        <taxon>Streptomycetaceae</taxon>
        <taxon>Streptomyces</taxon>
    </lineage>
</organism>
<evidence type="ECO:0000259" key="2">
    <source>
        <dbReference type="Pfam" id="PF00656"/>
    </source>
</evidence>
<dbReference type="Gene3D" id="3.30.565.10">
    <property type="entry name" value="Histidine kinase-like ATPase, C-terminal domain"/>
    <property type="match status" value="1"/>
</dbReference>
<dbReference type="GO" id="GO:0004197">
    <property type="term" value="F:cysteine-type endopeptidase activity"/>
    <property type="evidence" value="ECO:0007669"/>
    <property type="project" value="InterPro"/>
</dbReference>
<feature type="domain" description="wHTH-Hsp90 Na associated" evidence="4">
    <location>
        <begin position="1632"/>
        <end position="1685"/>
    </location>
</feature>
<dbReference type="GO" id="GO:0006508">
    <property type="term" value="P:proteolysis"/>
    <property type="evidence" value="ECO:0007669"/>
    <property type="project" value="InterPro"/>
</dbReference>
<comment type="caution">
    <text evidence="5">The sequence shown here is derived from an EMBL/GenBank/DDBJ whole genome shotgun (WGS) entry which is preliminary data.</text>
</comment>